<organism evidence="2 3">
    <name type="scientific">Gynuella sunshinyii YC6258</name>
    <dbReference type="NCBI Taxonomy" id="1445510"/>
    <lineage>
        <taxon>Bacteria</taxon>
        <taxon>Pseudomonadati</taxon>
        <taxon>Pseudomonadota</taxon>
        <taxon>Gammaproteobacteria</taxon>
        <taxon>Oceanospirillales</taxon>
        <taxon>Saccharospirillaceae</taxon>
        <taxon>Gynuella</taxon>
    </lineage>
</organism>
<feature type="transmembrane region" description="Helical" evidence="1">
    <location>
        <begin position="12"/>
        <end position="30"/>
    </location>
</feature>
<dbReference type="KEGG" id="gsn:YC6258_01308"/>
<dbReference type="Proteomes" id="UP000032266">
    <property type="component" value="Chromosome"/>
</dbReference>
<keyword evidence="1" id="KW-0472">Membrane</keyword>
<proteinExistence type="predicted"/>
<dbReference type="HOGENOM" id="CLU_3136225_0_0_6"/>
<dbReference type="AlphaFoldDB" id="A0A0C5VGM9"/>
<keyword evidence="1" id="KW-0812">Transmembrane</keyword>
<dbReference type="STRING" id="1445510.YC6258_01308"/>
<evidence type="ECO:0000313" key="3">
    <source>
        <dbReference type="Proteomes" id="UP000032266"/>
    </source>
</evidence>
<keyword evidence="3" id="KW-1185">Reference proteome</keyword>
<evidence type="ECO:0000256" key="1">
    <source>
        <dbReference type="SAM" id="Phobius"/>
    </source>
</evidence>
<gene>
    <name evidence="2" type="ORF">YC6258_01308</name>
</gene>
<reference evidence="2 3" key="1">
    <citation type="submission" date="2014-01" db="EMBL/GenBank/DDBJ databases">
        <title>Full genme sequencing of cellulolytic bacterium Gynuella sunshinyii YC6258T gen. nov., sp. nov.</title>
        <authorList>
            <person name="Khan H."/>
            <person name="Chung E.J."/>
            <person name="Chung Y.R."/>
        </authorList>
    </citation>
    <scope>NUCLEOTIDE SEQUENCE [LARGE SCALE GENOMIC DNA]</scope>
    <source>
        <strain evidence="2 3">YC6258</strain>
    </source>
</reference>
<name>A0A0C5VGM9_9GAMM</name>
<evidence type="ECO:0000313" key="2">
    <source>
        <dbReference type="EMBL" id="AJQ93356.1"/>
    </source>
</evidence>
<dbReference type="EMBL" id="CP007142">
    <property type="protein sequence ID" value="AJQ93356.1"/>
    <property type="molecule type" value="Genomic_DNA"/>
</dbReference>
<keyword evidence="1" id="KW-1133">Transmembrane helix</keyword>
<protein>
    <submittedName>
        <fullName evidence="2">Uncharacterized protein</fullName>
    </submittedName>
</protein>
<accession>A0A0C5VGM9</accession>
<sequence length="49" mass="5367">MRHIGGKLFSGSLIDIFSTVIASFCFALSARCTDIYMKKALLAVSIEQL</sequence>